<gene>
    <name evidence="1" type="ORF">H8B21_16375</name>
</gene>
<name>A0ABR7XVR0_9SPHI</name>
<comment type="caution">
    <text evidence="1">The sequence shown here is derived from an EMBL/GenBank/DDBJ whole genome shotgun (WGS) entry which is preliminary data.</text>
</comment>
<evidence type="ECO:0000313" key="1">
    <source>
        <dbReference type="EMBL" id="MBD1423144.1"/>
    </source>
</evidence>
<sequence length="129" mass="14499">MSALAIFVMAFREGLAIFATVCNKTIYYQTLSNLPLKKGCPDYDSVVNAKLNGNRWHYGAVNVDSIWTHGQFGDRLSYLYPRPDSASSSGSRIFADDVISLQFSYGICYLSASSYWIIAYGRKRTTRIL</sequence>
<evidence type="ECO:0000313" key="2">
    <source>
        <dbReference type="Proteomes" id="UP000651112"/>
    </source>
</evidence>
<accession>A0ABR7XVR0</accession>
<reference evidence="1 2" key="1">
    <citation type="submission" date="2020-08" db="EMBL/GenBank/DDBJ databases">
        <title>Sphingobacterium sp. DN00404 isolated from aquaculture water.</title>
        <authorList>
            <person name="Zhang M."/>
        </authorList>
    </citation>
    <scope>NUCLEOTIDE SEQUENCE [LARGE SCALE GENOMIC DNA]</scope>
    <source>
        <strain evidence="1 2">KCTC 42746</strain>
    </source>
</reference>
<protein>
    <submittedName>
        <fullName evidence="1">Uncharacterized protein</fullName>
    </submittedName>
</protein>
<dbReference type="EMBL" id="JACNYL010000004">
    <property type="protein sequence ID" value="MBD1423144.1"/>
    <property type="molecule type" value="Genomic_DNA"/>
</dbReference>
<keyword evidence="2" id="KW-1185">Reference proteome</keyword>
<dbReference type="RefSeq" id="WP_190314874.1">
    <property type="nucleotide sequence ID" value="NZ_JACNYL010000004.1"/>
</dbReference>
<proteinExistence type="predicted"/>
<organism evidence="1 2">
    <name type="scientific">Sphingobacterium chuzhouense</name>
    <dbReference type="NCBI Taxonomy" id="1742264"/>
    <lineage>
        <taxon>Bacteria</taxon>
        <taxon>Pseudomonadati</taxon>
        <taxon>Bacteroidota</taxon>
        <taxon>Sphingobacteriia</taxon>
        <taxon>Sphingobacteriales</taxon>
        <taxon>Sphingobacteriaceae</taxon>
        <taxon>Sphingobacterium</taxon>
    </lineage>
</organism>
<dbReference type="Proteomes" id="UP000651112">
    <property type="component" value="Unassembled WGS sequence"/>
</dbReference>